<dbReference type="EMBL" id="AP026867">
    <property type="protein sequence ID" value="BDS13111.1"/>
    <property type="molecule type" value="Genomic_DNA"/>
</dbReference>
<dbReference type="SMART" id="SM00487">
    <property type="entry name" value="DEXDc"/>
    <property type="match status" value="1"/>
</dbReference>
<dbReference type="GO" id="GO:0009307">
    <property type="term" value="P:DNA restriction-modification system"/>
    <property type="evidence" value="ECO:0007669"/>
    <property type="project" value="UniProtKB-KW"/>
</dbReference>
<dbReference type="Proteomes" id="UP001060919">
    <property type="component" value="Chromosome"/>
</dbReference>
<proteinExistence type="predicted"/>
<dbReference type="AlphaFoldDB" id="A0A915YHK2"/>
<gene>
    <name evidence="3" type="ORF">AsAng_0038390</name>
</gene>
<sequence>MSNFHFLKDEWLSLYNKMSKAEQRIKTEPVSTASYCRLVLEECVHEIYNTHYLDWPYNQDLANLMHQEEFKALVPQVHLKGLYIVRKKGNNAVHYGRRVSSAEALISIKHLFGFLKWFANEYSGILPQLPGHFDESIIPKVGAAERKLKRIQAEYEAEQKRQEEQIQQLLAEKAAAYEKAQESEEALIAYQAQITASKAAIEAQKATRQTKVPSEYTEAETRKHLIDVDLLEAGWSELKSGYHLEFPVQGMPITKDNPLGNGFVDYVLWDDNGLPLALIEAKRTSVEADAGRHQAFLYANCLEQMFGQRPVIFYTNGYETMLWDDVFYSSDRPVNGFYKKEALQWLIQRRKSRLDIRTATVNTDIVGRPYQLEAIQRVTESLVVDGATGLSGNKRHCLLVMATGSGKTRTAAALVDVLFRCNWVKRVLFLADRNALVSQAQDSFKEHLPNLTSIDLSEDKEDDATRLVFSTYPSMMNRIDHARTDETRFYGVGHFDLIIVDEAHRSVYNRYKAIFDYFDAMIVGLTATPKDSIDHNTYELFECSNDDPTFNYDLEAAVPTYLKPYQTISVATKFLREGIKYSELSEDDKKKYEATFTDRKTGLYPEEIRANAMNKWLFNEDTVNKVLDELMKQGLKIEGGDKLGRTIIFAVNQKHAAFIVECFTKRYPEAPAGFIAMVHNKVSHAQSLIKKFCDHKVENNPQIAVSVDMMDTGIDAPRVLNLVFFKIVRSYAKFWQMIGRGTRLCPDVFGPDAPKEYFLIFDVCQNFEFFELNPRGAESSSIKAITQQIFEARLDLSQLLQETGTEENLALTHKLLDQLHGAIEGLDERRFQVDMQLRHVDVFKVRERWNNLSSDDVYIIKEHLANLPKPEAISERARRFDLMVLKLHLAALLGKPSEEKYYENLMNIAELLSRKYTVPQVLQAQPLIEQMKNPDFYAALTHQRLDQLREEIRLLVQFLELSGVKPMYTDIKDSEAVTKVVEPLTGYRTTIYKNRVERFIRENKENITISKLATNQPITSEELNALEQMLFDGTNRGTKDDFVKEYGEQPLGKFVRSILGLDEAAANQAFADFLQVGNLRADQMTFIQNIITYLTKNGTIEKKLLFEAPFTNLHDQGITGIFDHADAAKIIRIIEGINGNSGVA</sequence>
<dbReference type="RefSeq" id="WP_264788411.1">
    <property type="nucleotide sequence ID" value="NZ_AP026867.1"/>
</dbReference>
<dbReference type="Gene3D" id="3.90.1570.30">
    <property type="match status" value="1"/>
</dbReference>
<evidence type="ECO:0000313" key="3">
    <source>
        <dbReference type="EMBL" id="BDS13111.1"/>
    </source>
</evidence>
<accession>A0A915YHK2</accession>
<dbReference type="GO" id="GO:0005829">
    <property type="term" value="C:cytosol"/>
    <property type="evidence" value="ECO:0007669"/>
    <property type="project" value="TreeGrafter"/>
</dbReference>
<keyword evidence="3" id="KW-0347">Helicase</keyword>
<feature type="domain" description="Helicase ATP-binding" evidence="2">
    <location>
        <begin position="388"/>
        <end position="547"/>
    </location>
</feature>
<dbReference type="CDD" id="cd18799">
    <property type="entry name" value="SF2_C_EcoAI-like"/>
    <property type="match status" value="1"/>
</dbReference>
<keyword evidence="3" id="KW-0378">Hydrolase</keyword>
<dbReference type="Gene3D" id="3.40.50.300">
    <property type="entry name" value="P-loop containing nucleotide triphosphate hydrolases"/>
    <property type="match status" value="2"/>
</dbReference>
<keyword evidence="4" id="KW-1185">Reference proteome</keyword>
<dbReference type="REBASE" id="664937">
    <property type="entry name" value="Asp426ORF38410P"/>
</dbReference>
<dbReference type="Pfam" id="PF04313">
    <property type="entry name" value="HSDR_N"/>
    <property type="match status" value="1"/>
</dbReference>
<protein>
    <submittedName>
        <fullName evidence="3">DEAD/DEAH box helicase family protein</fullName>
    </submittedName>
</protein>
<dbReference type="GO" id="GO:0005524">
    <property type="term" value="F:ATP binding"/>
    <property type="evidence" value="ECO:0007669"/>
    <property type="project" value="UniProtKB-KW"/>
</dbReference>
<dbReference type="InterPro" id="IPR027417">
    <property type="entry name" value="P-loop_NTPase"/>
</dbReference>
<dbReference type="GO" id="GO:0004386">
    <property type="term" value="F:helicase activity"/>
    <property type="evidence" value="ECO:0007669"/>
    <property type="project" value="UniProtKB-KW"/>
</dbReference>
<dbReference type="InterPro" id="IPR013670">
    <property type="entry name" value="EcoEI_R_C_dom"/>
</dbReference>
<name>A0A915YHK2_9BACT</name>
<dbReference type="Pfam" id="PF04851">
    <property type="entry name" value="ResIII"/>
    <property type="match status" value="1"/>
</dbReference>
<keyword evidence="3" id="KW-0067">ATP-binding</keyword>
<dbReference type="PROSITE" id="PS51192">
    <property type="entry name" value="HELICASE_ATP_BIND_1"/>
    <property type="match status" value="1"/>
</dbReference>
<dbReference type="InterPro" id="IPR007409">
    <property type="entry name" value="Restrct_endonuc_type1_HsdR_N"/>
</dbReference>
<keyword evidence="3" id="KW-0547">Nucleotide-binding</keyword>
<dbReference type="PANTHER" id="PTHR47396:SF1">
    <property type="entry name" value="ATP-DEPENDENT HELICASE IRC3-RELATED"/>
    <property type="match status" value="1"/>
</dbReference>
<dbReference type="InterPro" id="IPR050742">
    <property type="entry name" value="Helicase_Restrict-Modif_Enz"/>
</dbReference>
<dbReference type="SUPFAM" id="SSF52540">
    <property type="entry name" value="P-loop containing nucleoside triphosphate hydrolases"/>
    <property type="match status" value="2"/>
</dbReference>
<dbReference type="KEGG" id="aup:AsAng_0038390"/>
<evidence type="ECO:0000256" key="1">
    <source>
        <dbReference type="SAM" id="Coils"/>
    </source>
</evidence>
<evidence type="ECO:0000313" key="4">
    <source>
        <dbReference type="Proteomes" id="UP001060919"/>
    </source>
</evidence>
<dbReference type="Pfam" id="PF08463">
    <property type="entry name" value="EcoEI_R_C"/>
    <property type="match status" value="1"/>
</dbReference>
<dbReference type="InterPro" id="IPR006935">
    <property type="entry name" value="Helicase/UvrB_N"/>
</dbReference>
<keyword evidence="1" id="KW-0175">Coiled coil</keyword>
<dbReference type="PANTHER" id="PTHR47396">
    <property type="entry name" value="TYPE I RESTRICTION ENZYME ECOKI R PROTEIN"/>
    <property type="match status" value="1"/>
</dbReference>
<feature type="coiled-coil region" evidence="1">
    <location>
        <begin position="141"/>
        <end position="186"/>
    </location>
</feature>
<dbReference type="GO" id="GO:0003677">
    <property type="term" value="F:DNA binding"/>
    <property type="evidence" value="ECO:0007669"/>
    <property type="project" value="UniProtKB-KW"/>
</dbReference>
<organism evidence="3 4">
    <name type="scientific">Aureispira anguillae</name>
    <dbReference type="NCBI Taxonomy" id="2864201"/>
    <lineage>
        <taxon>Bacteria</taxon>
        <taxon>Pseudomonadati</taxon>
        <taxon>Bacteroidota</taxon>
        <taxon>Saprospiria</taxon>
        <taxon>Saprospirales</taxon>
        <taxon>Saprospiraceae</taxon>
        <taxon>Aureispira</taxon>
    </lineage>
</organism>
<dbReference type="CDD" id="cd18032">
    <property type="entry name" value="DEXHc_RE_I_III_res"/>
    <property type="match status" value="1"/>
</dbReference>
<evidence type="ECO:0000259" key="2">
    <source>
        <dbReference type="PROSITE" id="PS51192"/>
    </source>
</evidence>
<reference evidence="3" key="1">
    <citation type="submission" date="2022-09" db="EMBL/GenBank/DDBJ databases">
        <title>Aureispira anguillicida sp. nov., isolated from Leptocephalus of Japanese eel Anguilla japonica.</title>
        <authorList>
            <person name="Yuasa K."/>
            <person name="Mekata T."/>
            <person name="Ikunari K."/>
        </authorList>
    </citation>
    <scope>NUCLEOTIDE SEQUENCE</scope>
    <source>
        <strain evidence="3">EL160426</strain>
    </source>
</reference>
<dbReference type="GO" id="GO:0009035">
    <property type="term" value="F:type I site-specific deoxyribonuclease activity"/>
    <property type="evidence" value="ECO:0007669"/>
    <property type="project" value="UniProtKB-EC"/>
</dbReference>
<dbReference type="InterPro" id="IPR014001">
    <property type="entry name" value="Helicase_ATP-bd"/>
</dbReference>